<proteinExistence type="predicted"/>
<protein>
    <submittedName>
        <fullName evidence="2">Uncharacterized protein</fullName>
    </submittedName>
</protein>
<reference evidence="2 3" key="1">
    <citation type="submission" date="2021-12" db="EMBL/GenBank/DDBJ databases">
        <title>Genome sequence of Kibdelosporangium philippinense ATCC 49844.</title>
        <authorList>
            <person name="Fedorov E.A."/>
            <person name="Omeragic M."/>
            <person name="Shalygina K.F."/>
            <person name="Maclea K.S."/>
        </authorList>
    </citation>
    <scope>NUCLEOTIDE SEQUENCE [LARGE SCALE GENOMIC DNA]</scope>
    <source>
        <strain evidence="2 3">ATCC 49844</strain>
    </source>
</reference>
<organism evidence="2 3">
    <name type="scientific">Kibdelosporangium philippinense</name>
    <dbReference type="NCBI Taxonomy" id="211113"/>
    <lineage>
        <taxon>Bacteria</taxon>
        <taxon>Bacillati</taxon>
        <taxon>Actinomycetota</taxon>
        <taxon>Actinomycetes</taxon>
        <taxon>Pseudonocardiales</taxon>
        <taxon>Pseudonocardiaceae</taxon>
        <taxon>Kibdelosporangium</taxon>
    </lineage>
</organism>
<evidence type="ECO:0000313" key="2">
    <source>
        <dbReference type="EMBL" id="MCE7010839.1"/>
    </source>
</evidence>
<gene>
    <name evidence="2" type="ORF">LWC34_49760</name>
</gene>
<sequence length="169" mass="18602">MTDTLLGIYLNDHLAGAVVGGKLAKRLARAERYELYGPVLHRIAGEIDEDRSDLLKMMNALDIPVRRYKTVLAKAGERIGALKPNGRLLTRSPLSRVVELEALRLDAEGKAAGWRTLKALADSRLDAARLDELIDRATTQIEDLERLRVQAASEAFDGKAESVVARDDA</sequence>
<evidence type="ECO:0000313" key="3">
    <source>
        <dbReference type="Proteomes" id="UP001521150"/>
    </source>
</evidence>
<dbReference type="RefSeq" id="WP_233733090.1">
    <property type="nucleotide sequence ID" value="NZ_JAJVCN010000004.1"/>
</dbReference>
<dbReference type="EMBL" id="JAJVCN010000004">
    <property type="protein sequence ID" value="MCE7010839.1"/>
    <property type="molecule type" value="Genomic_DNA"/>
</dbReference>
<keyword evidence="3" id="KW-1185">Reference proteome</keyword>
<feature type="coiled-coil region" evidence="1">
    <location>
        <begin position="127"/>
        <end position="154"/>
    </location>
</feature>
<dbReference type="Proteomes" id="UP001521150">
    <property type="component" value="Unassembled WGS sequence"/>
</dbReference>
<comment type="caution">
    <text evidence="2">The sequence shown here is derived from an EMBL/GenBank/DDBJ whole genome shotgun (WGS) entry which is preliminary data.</text>
</comment>
<keyword evidence="1" id="KW-0175">Coiled coil</keyword>
<evidence type="ECO:0000256" key="1">
    <source>
        <dbReference type="SAM" id="Coils"/>
    </source>
</evidence>
<name>A0ABS8ZTC2_9PSEU</name>
<accession>A0ABS8ZTC2</accession>